<evidence type="ECO:0000256" key="2">
    <source>
        <dbReference type="ARBA" id="ARBA00022527"/>
    </source>
</evidence>
<evidence type="ECO:0000256" key="1">
    <source>
        <dbReference type="ARBA" id="ARBA00012513"/>
    </source>
</evidence>
<feature type="compositionally biased region" description="Polar residues" evidence="9">
    <location>
        <begin position="526"/>
        <end position="539"/>
    </location>
</feature>
<feature type="compositionally biased region" description="Polar residues" evidence="9">
    <location>
        <begin position="411"/>
        <end position="420"/>
    </location>
</feature>
<dbReference type="KEGG" id="pti:PHATRDRAFT_46154"/>
<dbReference type="SMART" id="SM00220">
    <property type="entry name" value="S_TKc"/>
    <property type="match status" value="1"/>
</dbReference>
<keyword evidence="5" id="KW-0418">Kinase</keyword>
<protein>
    <recommendedName>
        <fullName evidence="1">non-specific serine/threonine protein kinase</fullName>
        <ecNumber evidence="1">2.7.11.1</ecNumber>
    </recommendedName>
</protein>
<feature type="compositionally biased region" description="Basic and acidic residues" evidence="9">
    <location>
        <begin position="371"/>
        <end position="385"/>
    </location>
</feature>
<evidence type="ECO:0000259" key="10">
    <source>
        <dbReference type="PROSITE" id="PS50011"/>
    </source>
</evidence>
<evidence type="ECO:0000256" key="6">
    <source>
        <dbReference type="ARBA" id="ARBA00022840"/>
    </source>
</evidence>
<evidence type="ECO:0000256" key="4">
    <source>
        <dbReference type="ARBA" id="ARBA00022741"/>
    </source>
</evidence>
<evidence type="ECO:0000256" key="9">
    <source>
        <dbReference type="SAM" id="MobiDB-lite"/>
    </source>
</evidence>
<keyword evidence="12" id="KW-1185">Reference proteome</keyword>
<dbReference type="OrthoDB" id="2018507at2759"/>
<feature type="region of interest" description="Disordered" evidence="9">
    <location>
        <begin position="49"/>
        <end position="96"/>
    </location>
</feature>
<dbReference type="PROSITE" id="PS00108">
    <property type="entry name" value="PROTEIN_KINASE_ST"/>
    <property type="match status" value="1"/>
</dbReference>
<evidence type="ECO:0000313" key="12">
    <source>
        <dbReference type="Proteomes" id="UP000000759"/>
    </source>
</evidence>
<feature type="region of interest" description="Disordered" evidence="9">
    <location>
        <begin position="489"/>
        <end position="510"/>
    </location>
</feature>
<evidence type="ECO:0000256" key="3">
    <source>
        <dbReference type="ARBA" id="ARBA00022679"/>
    </source>
</evidence>
<dbReference type="GO" id="GO:0005524">
    <property type="term" value="F:ATP binding"/>
    <property type="evidence" value="ECO:0007669"/>
    <property type="project" value="UniProtKB-KW"/>
</dbReference>
<accession>B7G086</accession>
<dbReference type="PANTHER" id="PTHR22967">
    <property type="entry name" value="SERINE/THREONINE PROTEIN KINASE"/>
    <property type="match status" value="1"/>
</dbReference>
<reference evidence="11 12" key="1">
    <citation type="journal article" date="2008" name="Nature">
        <title>The Phaeodactylum genome reveals the evolutionary history of diatom genomes.</title>
        <authorList>
            <person name="Bowler C."/>
            <person name="Allen A.E."/>
            <person name="Badger J.H."/>
            <person name="Grimwood J."/>
            <person name="Jabbari K."/>
            <person name="Kuo A."/>
            <person name="Maheswari U."/>
            <person name="Martens C."/>
            <person name="Maumus F."/>
            <person name="Otillar R.P."/>
            <person name="Rayko E."/>
            <person name="Salamov A."/>
            <person name="Vandepoele K."/>
            <person name="Beszteri B."/>
            <person name="Gruber A."/>
            <person name="Heijde M."/>
            <person name="Katinka M."/>
            <person name="Mock T."/>
            <person name="Valentin K."/>
            <person name="Verret F."/>
            <person name="Berges J.A."/>
            <person name="Brownlee C."/>
            <person name="Cadoret J.P."/>
            <person name="Chiovitti A."/>
            <person name="Choi C.J."/>
            <person name="Coesel S."/>
            <person name="De Martino A."/>
            <person name="Detter J.C."/>
            <person name="Durkin C."/>
            <person name="Falciatore A."/>
            <person name="Fournet J."/>
            <person name="Haruta M."/>
            <person name="Huysman M.J."/>
            <person name="Jenkins B.D."/>
            <person name="Jiroutova K."/>
            <person name="Jorgensen R.E."/>
            <person name="Joubert Y."/>
            <person name="Kaplan A."/>
            <person name="Kroger N."/>
            <person name="Kroth P.G."/>
            <person name="La Roche J."/>
            <person name="Lindquist E."/>
            <person name="Lommer M."/>
            <person name="Martin-Jezequel V."/>
            <person name="Lopez P.J."/>
            <person name="Lucas S."/>
            <person name="Mangogna M."/>
            <person name="McGinnis K."/>
            <person name="Medlin L.K."/>
            <person name="Montsant A."/>
            <person name="Oudot-Le Secq M.P."/>
            <person name="Napoli C."/>
            <person name="Obornik M."/>
            <person name="Parker M.S."/>
            <person name="Petit J.L."/>
            <person name="Porcel B.M."/>
            <person name="Poulsen N."/>
            <person name="Robison M."/>
            <person name="Rychlewski L."/>
            <person name="Rynearson T.A."/>
            <person name="Schmutz J."/>
            <person name="Shapiro H."/>
            <person name="Siaut M."/>
            <person name="Stanley M."/>
            <person name="Sussman M.R."/>
            <person name="Taylor A.R."/>
            <person name="Vardi A."/>
            <person name="von Dassow P."/>
            <person name="Vyverman W."/>
            <person name="Willis A."/>
            <person name="Wyrwicz L.S."/>
            <person name="Rokhsar D.S."/>
            <person name="Weissenbach J."/>
            <person name="Armbrust E.V."/>
            <person name="Green B.R."/>
            <person name="Van de Peer Y."/>
            <person name="Grigoriev I.V."/>
        </authorList>
    </citation>
    <scope>NUCLEOTIDE SEQUENCE [LARGE SCALE GENOMIC DNA]</scope>
    <source>
        <strain evidence="11 12">CCAP 1055/1</strain>
    </source>
</reference>
<feature type="domain" description="Protein kinase" evidence="10">
    <location>
        <begin position="23"/>
        <end position="364"/>
    </location>
</feature>
<keyword evidence="3" id="KW-0808">Transferase</keyword>
<dbReference type="PaxDb" id="2850-Phatr46154"/>
<dbReference type="Proteomes" id="UP000000759">
    <property type="component" value="Chromosome 9"/>
</dbReference>
<feature type="region of interest" description="Disordered" evidence="9">
    <location>
        <begin position="525"/>
        <end position="719"/>
    </location>
</feature>
<comment type="catalytic activity">
    <reaction evidence="7">
        <text>L-threonyl-[protein] + ATP = O-phospho-L-threonyl-[protein] + ADP + H(+)</text>
        <dbReference type="Rhea" id="RHEA:46608"/>
        <dbReference type="Rhea" id="RHEA-COMP:11060"/>
        <dbReference type="Rhea" id="RHEA-COMP:11605"/>
        <dbReference type="ChEBI" id="CHEBI:15378"/>
        <dbReference type="ChEBI" id="CHEBI:30013"/>
        <dbReference type="ChEBI" id="CHEBI:30616"/>
        <dbReference type="ChEBI" id="CHEBI:61977"/>
        <dbReference type="ChEBI" id="CHEBI:456216"/>
        <dbReference type="EC" id="2.7.11.1"/>
    </reaction>
</comment>
<dbReference type="InterPro" id="IPR011009">
    <property type="entry name" value="Kinase-like_dom_sf"/>
</dbReference>
<dbReference type="InterPro" id="IPR000719">
    <property type="entry name" value="Prot_kinase_dom"/>
</dbReference>
<dbReference type="SUPFAM" id="SSF56112">
    <property type="entry name" value="Protein kinase-like (PK-like)"/>
    <property type="match status" value="1"/>
</dbReference>
<dbReference type="Gene3D" id="1.10.510.10">
    <property type="entry name" value="Transferase(Phosphotransferase) domain 1"/>
    <property type="match status" value="1"/>
</dbReference>
<comment type="catalytic activity">
    <reaction evidence="8">
        <text>L-seryl-[protein] + ATP = O-phospho-L-seryl-[protein] + ADP + H(+)</text>
        <dbReference type="Rhea" id="RHEA:17989"/>
        <dbReference type="Rhea" id="RHEA-COMP:9863"/>
        <dbReference type="Rhea" id="RHEA-COMP:11604"/>
        <dbReference type="ChEBI" id="CHEBI:15378"/>
        <dbReference type="ChEBI" id="CHEBI:29999"/>
        <dbReference type="ChEBI" id="CHEBI:30616"/>
        <dbReference type="ChEBI" id="CHEBI:83421"/>
        <dbReference type="ChEBI" id="CHEBI:456216"/>
        <dbReference type="EC" id="2.7.11.1"/>
    </reaction>
</comment>
<proteinExistence type="predicted"/>
<dbReference type="STRING" id="556484.B7G086"/>
<dbReference type="eggNOG" id="KOG1989">
    <property type="taxonomic scope" value="Eukaryota"/>
</dbReference>
<evidence type="ECO:0000313" key="11">
    <source>
        <dbReference type="EMBL" id="EEC47841.1"/>
    </source>
</evidence>
<evidence type="ECO:0000256" key="7">
    <source>
        <dbReference type="ARBA" id="ARBA00047899"/>
    </source>
</evidence>
<feature type="compositionally biased region" description="Basic and acidic residues" evidence="9">
    <location>
        <begin position="555"/>
        <end position="586"/>
    </location>
</feature>
<dbReference type="EC" id="2.7.11.1" evidence="1"/>
<dbReference type="Pfam" id="PF00069">
    <property type="entry name" value="Pkinase"/>
    <property type="match status" value="1"/>
</dbReference>
<dbReference type="PROSITE" id="PS50011">
    <property type="entry name" value="PROTEIN_KINASE_DOM"/>
    <property type="match status" value="1"/>
</dbReference>
<feature type="compositionally biased region" description="Basic and acidic residues" evidence="9">
    <location>
        <begin position="604"/>
        <end position="615"/>
    </location>
</feature>
<dbReference type="GO" id="GO:0005737">
    <property type="term" value="C:cytoplasm"/>
    <property type="evidence" value="ECO:0007669"/>
    <property type="project" value="TreeGrafter"/>
</dbReference>
<gene>
    <name evidence="11" type="ORF">PHATRDRAFT_46154</name>
</gene>
<feature type="region of interest" description="Disordered" evidence="9">
    <location>
        <begin position="369"/>
        <end position="457"/>
    </location>
</feature>
<dbReference type="GO" id="GO:0004674">
    <property type="term" value="F:protein serine/threonine kinase activity"/>
    <property type="evidence" value="ECO:0007669"/>
    <property type="project" value="UniProtKB-KW"/>
</dbReference>
<evidence type="ECO:0000256" key="8">
    <source>
        <dbReference type="ARBA" id="ARBA00048679"/>
    </source>
</evidence>
<dbReference type="InterPro" id="IPR008271">
    <property type="entry name" value="Ser/Thr_kinase_AS"/>
</dbReference>
<keyword evidence="6" id="KW-0067">ATP-binding</keyword>
<feature type="compositionally biased region" description="Polar residues" evidence="9">
    <location>
        <begin position="638"/>
        <end position="651"/>
    </location>
</feature>
<dbReference type="RefSeq" id="XP_002180433.1">
    <property type="nucleotide sequence ID" value="XM_002180397.1"/>
</dbReference>
<feature type="compositionally biased region" description="Basic and acidic residues" evidence="9">
    <location>
        <begin position="425"/>
        <end position="437"/>
    </location>
</feature>
<keyword evidence="2" id="KW-0723">Serine/threonine-protein kinase</keyword>
<keyword evidence="4" id="KW-0547">Nucleotide-binding</keyword>
<reference evidence="12" key="2">
    <citation type="submission" date="2008-08" db="EMBL/GenBank/DDBJ databases">
        <authorList>
            <consortium name="Diatom Consortium"/>
            <person name="Grigoriev I."/>
            <person name="Grimwood J."/>
            <person name="Kuo A."/>
            <person name="Otillar R.P."/>
            <person name="Salamov A."/>
            <person name="Detter J.C."/>
            <person name="Lindquist E."/>
            <person name="Shapiro H."/>
            <person name="Lucas S."/>
            <person name="Glavina del Rio T."/>
            <person name="Pitluck S."/>
            <person name="Rokhsar D."/>
            <person name="Bowler C."/>
        </authorList>
    </citation>
    <scope>GENOME REANNOTATION</scope>
    <source>
        <strain evidence="12">CCAP 1055/1</strain>
    </source>
</reference>
<dbReference type="EMBL" id="CM000612">
    <property type="protein sequence ID" value="EEC47841.1"/>
    <property type="molecule type" value="Genomic_DNA"/>
</dbReference>
<sequence>MPSDGGLGTALVGEKIMINTLQIAVTKFLGEGGFSYVYLVKEIADTSTGQSLNNTTHGEIAVGRSGSGSGASRSGSFGNGTNTGSRRQGSVGRADNEKREMVLKVTSIISRQQREIAEKEAKLLSRLSHPSIIKMIEACYRTVTQSASSGVGRFGKGDSDKAKERPQHMILMEYCEGGHSLDVCNQMVEQGTRYDLGTLIIAFGQICNAVSYLHAQRPPIVHRDLKMANFLVKDGAYKLCDFGSAVFGHVDLKTPQNRSEAEEVIEKTTTQMFRAPEMVDLYMCKKLTQATDVWALGVCLYSMAYLQNCFEEGSNLAILSNNYKIPEENHYGEGLVELIDRMLTIDSKHRADMTEVILCLSALYSGRPLPPRKDKKEKTKKDKDASSNGGSSRGSKEKKKKNENAGKFRTDTQGIYNTSLAIDPSEAKKPAQAKKVDPNSVAGRRLRAAGGDPDFASLSNFDEAAVPSSAVDADAAFSTDAVDAFASFPTDLGRSNETSAPDQSDIFATLNDNGEKDADVIAAFDGSQNWGNGSGNLNPFASFAKDCSNSGEDNGESKDEPVSKSEGRRRGTVRREGASSRPDPRSKSRTRIGSRSRARSRTRRRDEPDGRKELAADNATVDDVTNGVEEMGIEQTLEGLQQSLTEDSNAGDNGATEVRRRSGSRRPLRRTLSGGEGLRKLIVGNVRRTLSTAHHGQDPEARQRRTQSDKEGRSSLNSS</sequence>
<dbReference type="GeneID" id="7201243"/>
<dbReference type="HOGENOM" id="CLU_381529_0_0_1"/>
<dbReference type="PANTHER" id="PTHR22967:SF57">
    <property type="entry name" value="AUXILIN, ISOFORM A-RELATED"/>
    <property type="match status" value="1"/>
</dbReference>
<dbReference type="InParanoid" id="B7G086"/>
<evidence type="ECO:0000256" key="5">
    <source>
        <dbReference type="ARBA" id="ARBA00022777"/>
    </source>
</evidence>
<feature type="compositionally biased region" description="Polar residues" evidence="9">
    <location>
        <begin position="493"/>
        <end position="502"/>
    </location>
</feature>
<name>B7G086_PHATC</name>
<feature type="compositionally biased region" description="Basic and acidic residues" evidence="9">
    <location>
        <begin position="400"/>
        <end position="410"/>
    </location>
</feature>
<dbReference type="AlphaFoldDB" id="B7G086"/>
<feature type="compositionally biased region" description="Basic residues" evidence="9">
    <location>
        <begin position="587"/>
        <end position="603"/>
    </location>
</feature>
<feature type="compositionally biased region" description="Basic and acidic residues" evidence="9">
    <location>
        <begin position="695"/>
        <end position="713"/>
    </location>
</feature>
<feature type="compositionally biased region" description="Low complexity" evidence="9">
    <location>
        <begin position="70"/>
        <end position="86"/>
    </location>
</feature>
<organism evidence="11 12">
    <name type="scientific">Phaeodactylum tricornutum (strain CCAP 1055/1)</name>
    <dbReference type="NCBI Taxonomy" id="556484"/>
    <lineage>
        <taxon>Eukaryota</taxon>
        <taxon>Sar</taxon>
        <taxon>Stramenopiles</taxon>
        <taxon>Ochrophyta</taxon>
        <taxon>Bacillariophyta</taxon>
        <taxon>Bacillariophyceae</taxon>
        <taxon>Bacillariophycidae</taxon>
        <taxon>Naviculales</taxon>
        <taxon>Phaeodactylaceae</taxon>
        <taxon>Phaeodactylum</taxon>
    </lineage>
</organism>